<evidence type="ECO:0000313" key="5">
    <source>
        <dbReference type="Proteomes" id="UP000481153"/>
    </source>
</evidence>
<dbReference type="SUPFAM" id="SSF47370">
    <property type="entry name" value="Bromodomain"/>
    <property type="match status" value="1"/>
</dbReference>
<evidence type="ECO:0000259" key="3">
    <source>
        <dbReference type="PROSITE" id="PS50014"/>
    </source>
</evidence>
<keyword evidence="5" id="KW-1185">Reference proteome</keyword>
<name>A0A6G0WE44_9STRA</name>
<dbReference type="PRINTS" id="PR00503">
    <property type="entry name" value="BROMODOMAIN"/>
</dbReference>
<dbReference type="Proteomes" id="UP000481153">
    <property type="component" value="Unassembled WGS sequence"/>
</dbReference>
<evidence type="ECO:0000256" key="1">
    <source>
        <dbReference type="ARBA" id="ARBA00023117"/>
    </source>
</evidence>
<dbReference type="AlphaFoldDB" id="A0A6G0WE44"/>
<dbReference type="PANTHER" id="PTHR13503:SF3">
    <property type="entry name" value="NEGATIVE ELONGATION FACTOR B"/>
    <property type="match status" value="1"/>
</dbReference>
<accession>A0A6G0WE44</accession>
<gene>
    <name evidence="4" type="ORF">Ae201684_016679</name>
</gene>
<evidence type="ECO:0000256" key="2">
    <source>
        <dbReference type="PROSITE-ProRule" id="PRU00035"/>
    </source>
</evidence>
<dbReference type="Gene3D" id="1.20.920.10">
    <property type="entry name" value="Bromodomain-like"/>
    <property type="match status" value="1"/>
</dbReference>
<evidence type="ECO:0000313" key="4">
    <source>
        <dbReference type="EMBL" id="KAF0724613.1"/>
    </source>
</evidence>
<organism evidence="4 5">
    <name type="scientific">Aphanomyces euteiches</name>
    <dbReference type="NCBI Taxonomy" id="100861"/>
    <lineage>
        <taxon>Eukaryota</taxon>
        <taxon>Sar</taxon>
        <taxon>Stramenopiles</taxon>
        <taxon>Oomycota</taxon>
        <taxon>Saprolegniomycetes</taxon>
        <taxon>Saprolegniales</taxon>
        <taxon>Verrucalvaceae</taxon>
        <taxon>Aphanomyces</taxon>
    </lineage>
</organism>
<dbReference type="GO" id="GO:0045892">
    <property type="term" value="P:negative regulation of DNA-templated transcription"/>
    <property type="evidence" value="ECO:0007669"/>
    <property type="project" value="InterPro"/>
</dbReference>
<sequence length="716" mass="80355">MLGSNGGSILLDILRTAAQPEEAIISFQKQYGLKEDTHASLQLLDLLGCRRSEMHSKLLETMVATMLKRIQSKHTSEAQLQKLLELTFPYLEVRELRAIPIAVLAAQQSTPSLYLHELCDHDNRALLEHLPIHVKRRIWNIDPHELRLEVDKVVASYIQQKRNLLFKDASPTPFDLHIPSNHPHLSPEERRKQDTVLESLVDMIGDSSDLYLQCIDMLRAIAAAGAIPGHETTTSPKDYIYLAPFLGTLRNDVANIQRDRATPLVRTDPLHKFIWFLDLAVKRGTMDGNQLTELLLVVRKLRLRDLPRKDNGTAVPPNKETLLKLVDQLSKADSRKIFAEPVPDDVEGYRDVIRHPMDISTLRHKAQQLHYVSLDAFAADVRLIFSNCMTYNEESTIYYKEAKRLEKLSAGWIEKAQAAALAETAPPCLLGSTGAISASDAKETEKSGMVFEGECDPLLADVVLLLSDPTVKSMLFNVLWQTLNRLGSTTTFPTDDPMARGLVQLLQLGSVGSVRRMVRKQEYVLRSPPVLSLRVALPLYCRLHLLHQHPALAEKIDVGADDEGWKVLWTNGSHLKSLVRQFFLVALHEQWASASLQAMLRTTSASGSVDEAFLKDPLFLHALVQGLLKYKHKDALLPLLFDLIWLPALRSDQAKTTEVEITVVLPLDVLHLAATRLLASWPTTDSDVIEGYTNALLQSLPSESVDINRQNTPAWM</sequence>
<dbReference type="CDD" id="cd04369">
    <property type="entry name" value="Bromodomain"/>
    <property type="match status" value="1"/>
</dbReference>
<dbReference type="Pfam" id="PF06209">
    <property type="entry name" value="COBRA1"/>
    <property type="match status" value="1"/>
</dbReference>
<dbReference type="Pfam" id="PF00439">
    <property type="entry name" value="Bromodomain"/>
    <property type="match status" value="1"/>
</dbReference>
<proteinExistence type="predicted"/>
<reference evidence="4 5" key="1">
    <citation type="submission" date="2019-07" db="EMBL/GenBank/DDBJ databases">
        <title>Genomics analysis of Aphanomyces spp. identifies a new class of oomycete effector associated with host adaptation.</title>
        <authorList>
            <person name="Gaulin E."/>
        </authorList>
    </citation>
    <scope>NUCLEOTIDE SEQUENCE [LARGE SCALE GENOMIC DNA]</scope>
    <source>
        <strain evidence="4 5">ATCC 201684</strain>
    </source>
</reference>
<protein>
    <recommendedName>
        <fullName evidence="3">Bromo domain-containing protein</fullName>
    </recommendedName>
</protein>
<keyword evidence="1 2" id="KW-0103">Bromodomain</keyword>
<comment type="caution">
    <text evidence="4">The sequence shown here is derived from an EMBL/GenBank/DDBJ whole genome shotgun (WGS) entry which is preliminary data.</text>
</comment>
<dbReference type="InterPro" id="IPR010405">
    <property type="entry name" value="COBRA1"/>
</dbReference>
<feature type="domain" description="Bromo" evidence="3">
    <location>
        <begin position="330"/>
        <end position="399"/>
    </location>
</feature>
<dbReference type="PANTHER" id="PTHR13503">
    <property type="entry name" value="NEGATIVE ELONGATION FACTOR COMPLEX MEMBER B"/>
    <property type="match status" value="1"/>
</dbReference>
<dbReference type="EMBL" id="VJMJ01000266">
    <property type="protein sequence ID" value="KAF0724613.1"/>
    <property type="molecule type" value="Genomic_DNA"/>
</dbReference>
<dbReference type="InterPro" id="IPR036427">
    <property type="entry name" value="Bromodomain-like_sf"/>
</dbReference>
<dbReference type="SMART" id="SM00297">
    <property type="entry name" value="BROMO"/>
    <property type="match status" value="1"/>
</dbReference>
<dbReference type="GO" id="GO:0005634">
    <property type="term" value="C:nucleus"/>
    <property type="evidence" value="ECO:0007669"/>
    <property type="project" value="InterPro"/>
</dbReference>
<dbReference type="InterPro" id="IPR001487">
    <property type="entry name" value="Bromodomain"/>
</dbReference>
<dbReference type="PROSITE" id="PS50014">
    <property type="entry name" value="BROMODOMAIN_2"/>
    <property type="match status" value="1"/>
</dbReference>
<dbReference type="VEuPathDB" id="FungiDB:AeMF1_010508"/>